<feature type="signal peptide" evidence="1">
    <location>
        <begin position="1"/>
        <end position="26"/>
    </location>
</feature>
<evidence type="ECO:0000256" key="1">
    <source>
        <dbReference type="SAM" id="SignalP"/>
    </source>
</evidence>
<accession>A0A369J6E8</accession>
<feature type="chain" id="PRO_5016992797" evidence="1">
    <location>
        <begin position="27"/>
        <end position="151"/>
    </location>
</feature>
<dbReference type="STRING" id="39966.A0A369J6E8"/>
<protein>
    <submittedName>
        <fullName evidence="2">Uncharacterized protein</fullName>
    </submittedName>
</protein>
<proteinExistence type="predicted"/>
<dbReference type="Proteomes" id="UP000076154">
    <property type="component" value="Unassembled WGS sequence"/>
</dbReference>
<sequence length="151" mass="16802">MMFHLLFTSGLLFIILLCASIGSADGLCLPCRSTYSDVWRPGMPRRAVWNPKITSPTATTQWTVGSQVIVTWDLHNMPKQITNDRSMIVLGYSTPGKTNEHLDLKNPLASGFNVRQGQVTFTVPNVKPRNDYFIVLFGDSGNRSSAFPIKI</sequence>
<dbReference type="InParanoid" id="A0A369J6E8"/>
<dbReference type="EMBL" id="LUEZ02000184">
    <property type="protein sequence ID" value="RDB15283.1"/>
    <property type="molecule type" value="Genomic_DNA"/>
</dbReference>
<evidence type="ECO:0000313" key="3">
    <source>
        <dbReference type="Proteomes" id="UP000076154"/>
    </source>
</evidence>
<organism evidence="2 3">
    <name type="scientific">Hypsizygus marmoreus</name>
    <name type="common">White beech mushroom</name>
    <name type="synonym">Agaricus marmoreus</name>
    <dbReference type="NCBI Taxonomy" id="39966"/>
    <lineage>
        <taxon>Eukaryota</taxon>
        <taxon>Fungi</taxon>
        <taxon>Dikarya</taxon>
        <taxon>Basidiomycota</taxon>
        <taxon>Agaricomycotina</taxon>
        <taxon>Agaricomycetes</taxon>
        <taxon>Agaricomycetidae</taxon>
        <taxon>Agaricales</taxon>
        <taxon>Tricholomatineae</taxon>
        <taxon>Lyophyllaceae</taxon>
        <taxon>Hypsizygus</taxon>
    </lineage>
</organism>
<comment type="caution">
    <text evidence="2">The sequence shown here is derived from an EMBL/GenBank/DDBJ whole genome shotgun (WGS) entry which is preliminary data.</text>
</comment>
<keyword evidence="3" id="KW-1185">Reference proteome</keyword>
<reference evidence="2" key="1">
    <citation type="submission" date="2018-04" db="EMBL/GenBank/DDBJ databases">
        <title>Whole genome sequencing of Hypsizygus marmoreus.</title>
        <authorList>
            <person name="Choi I.-G."/>
            <person name="Min B."/>
            <person name="Kim J.-G."/>
            <person name="Kim S."/>
            <person name="Oh Y.-L."/>
            <person name="Kong W.-S."/>
            <person name="Park H."/>
            <person name="Jeong J."/>
            <person name="Song E.-S."/>
        </authorList>
    </citation>
    <scope>NUCLEOTIDE SEQUENCE [LARGE SCALE GENOMIC DNA]</scope>
    <source>
        <strain evidence="2">51987-8</strain>
    </source>
</reference>
<keyword evidence="1" id="KW-0732">Signal</keyword>
<name>A0A369J6E8_HYPMA</name>
<evidence type="ECO:0000313" key="2">
    <source>
        <dbReference type="EMBL" id="RDB15283.1"/>
    </source>
</evidence>
<dbReference type="AlphaFoldDB" id="A0A369J6E8"/>
<gene>
    <name evidence="2" type="ORF">Hypma_004794</name>
</gene>
<dbReference type="OrthoDB" id="2339190at2759"/>